<dbReference type="PANTHER" id="PTHR11884:SF1">
    <property type="entry name" value="GOLGI APPARATUS PROTEIN 1"/>
    <property type="match status" value="1"/>
</dbReference>
<sequence>MKTRSTIIATLLIGFALAGATRAETLSYADAVTKLAQDCGADIKKFCHGLNLGNGRIADCLQKNAAKISPVCIGSISTVLTSISQREQAQAAYANVCKHDIAQRCSSVKGDGYRLACLIKAEKHVGNACNQAITDAGWR</sequence>
<dbReference type="Pfam" id="PF00839">
    <property type="entry name" value="Cys_rich_FGFR"/>
    <property type="match status" value="1"/>
</dbReference>
<evidence type="ECO:0008006" key="3">
    <source>
        <dbReference type="Google" id="ProtNLM"/>
    </source>
</evidence>
<accession>A0A142BP91</accession>
<keyword evidence="2" id="KW-0614">Plasmid</keyword>
<dbReference type="EMBL" id="KU140623">
    <property type="protein sequence ID" value="AMP34899.1"/>
    <property type="molecule type" value="Genomic_DNA"/>
</dbReference>
<proteinExistence type="predicted"/>
<evidence type="ECO:0000256" key="1">
    <source>
        <dbReference type="SAM" id="SignalP"/>
    </source>
</evidence>
<reference evidence="2" key="1">
    <citation type="submission" date="2015-11" db="EMBL/GenBank/DDBJ databases">
        <title>Molecular characterization of pSinB plasmid of arsenite oxidizing, metalotolerant Sinorhizobium sp. M14 - insight into the heavy metal resistome of sinorhizobial extrachromosomal replicons.</title>
        <authorList>
            <person name="Romaniuk K."/>
            <person name="Decewicz P."/>
            <person name="Mielnicki S."/>
            <person name="Sklodowska A."/>
            <person name="Dziewit L."/>
            <person name="Drewniak L."/>
        </authorList>
    </citation>
    <scope>NUCLEOTIDE SEQUENCE</scope>
    <source>
        <strain evidence="2">M14</strain>
        <plasmid evidence="2">pSinB</plasmid>
    </source>
</reference>
<gene>
    <name evidence="2" type="ORF">pSinB_032</name>
</gene>
<feature type="signal peptide" evidence="1">
    <location>
        <begin position="1"/>
        <end position="23"/>
    </location>
</feature>
<dbReference type="RefSeq" id="WP_115422871.1">
    <property type="nucleotide sequence ID" value="NZ_KU140623.1"/>
</dbReference>
<dbReference type="InterPro" id="IPR001893">
    <property type="entry name" value="Cys-rich_GLG1_repeat"/>
</dbReference>
<evidence type="ECO:0000313" key="2">
    <source>
        <dbReference type="EMBL" id="AMP34899.1"/>
    </source>
</evidence>
<dbReference type="AlphaFoldDB" id="A0A142BP91"/>
<feature type="chain" id="PRO_5007493236" description="Cysteine rich repeat domain-containing protein" evidence="1">
    <location>
        <begin position="24"/>
        <end position="139"/>
    </location>
</feature>
<dbReference type="GO" id="GO:0016020">
    <property type="term" value="C:membrane"/>
    <property type="evidence" value="ECO:0007669"/>
    <property type="project" value="InterPro"/>
</dbReference>
<keyword evidence="1" id="KW-0732">Signal</keyword>
<dbReference type="PANTHER" id="PTHR11884">
    <property type="entry name" value="SELECTIN LIGAND RELATED"/>
    <property type="match status" value="1"/>
</dbReference>
<dbReference type="InterPro" id="IPR039728">
    <property type="entry name" value="GLG1"/>
</dbReference>
<organism evidence="2">
    <name type="scientific">Sinorhizobium sp. M14</name>
    <dbReference type="NCBI Taxonomy" id="430451"/>
    <lineage>
        <taxon>Bacteria</taxon>
        <taxon>Pseudomonadati</taxon>
        <taxon>Pseudomonadota</taxon>
        <taxon>Alphaproteobacteria</taxon>
        <taxon>Hyphomicrobiales</taxon>
        <taxon>Rhizobiaceae</taxon>
        <taxon>Sinorhizobium/Ensifer group</taxon>
        <taxon>Sinorhizobium</taxon>
    </lineage>
</organism>
<geneLocation type="plasmid" evidence="2">
    <name>pSinB</name>
</geneLocation>
<name>A0A142BP91_9HYPH</name>
<protein>
    <recommendedName>
        <fullName evidence="3">Cysteine rich repeat domain-containing protein</fullName>
    </recommendedName>
</protein>